<dbReference type="PROSITE" id="PS00166">
    <property type="entry name" value="ENOYL_COA_HYDRATASE"/>
    <property type="match status" value="1"/>
</dbReference>
<keyword evidence="2" id="KW-0413">Isomerase</keyword>
<dbReference type="GO" id="GO:0016853">
    <property type="term" value="F:isomerase activity"/>
    <property type="evidence" value="ECO:0007669"/>
    <property type="project" value="UniProtKB-KW"/>
</dbReference>
<dbReference type="Pfam" id="PF00378">
    <property type="entry name" value="ECH_1"/>
    <property type="match status" value="1"/>
</dbReference>
<dbReference type="Proteomes" id="UP000305921">
    <property type="component" value="Unassembled WGS sequence"/>
</dbReference>
<evidence type="ECO:0000313" key="3">
    <source>
        <dbReference type="Proteomes" id="UP000305921"/>
    </source>
</evidence>
<dbReference type="Gene3D" id="3.90.226.10">
    <property type="entry name" value="2-enoyl-CoA Hydratase, Chain A, domain 1"/>
    <property type="match status" value="1"/>
</dbReference>
<dbReference type="CDD" id="cd06558">
    <property type="entry name" value="crotonase-like"/>
    <property type="match status" value="1"/>
</dbReference>
<reference evidence="2 3" key="1">
    <citation type="submission" date="2019-05" db="EMBL/GenBank/DDBJ databases">
        <title>Streptomyces marianii sp. nov., a novel marine actinomycete from southern coast of India.</title>
        <authorList>
            <person name="Iniyan A.M."/>
            <person name="Wink J."/>
            <person name="Ramprasad E."/>
            <person name="Ramana C.V."/>
            <person name="Bunk B."/>
            <person name="Sproer C."/>
            <person name="Joseph F.-J.R.S."/>
            <person name="Vincent S.G.P."/>
        </authorList>
    </citation>
    <scope>NUCLEOTIDE SEQUENCE [LARGE SCALE GENOMIC DNA]</scope>
    <source>
        <strain evidence="2 3">ICN19</strain>
    </source>
</reference>
<protein>
    <submittedName>
        <fullName evidence="2">Enoyl-CoA hydratase/isomerase family protein</fullName>
    </submittedName>
</protein>
<evidence type="ECO:0000256" key="1">
    <source>
        <dbReference type="RuleBase" id="RU003707"/>
    </source>
</evidence>
<evidence type="ECO:0000313" key="2">
    <source>
        <dbReference type="EMBL" id="TLQ48629.1"/>
    </source>
</evidence>
<dbReference type="SUPFAM" id="SSF52096">
    <property type="entry name" value="ClpP/crotonase"/>
    <property type="match status" value="1"/>
</dbReference>
<dbReference type="OrthoDB" id="9775794at2"/>
<organism evidence="2 3">
    <name type="scientific">Streptomyces marianii</name>
    <dbReference type="NCBI Taxonomy" id="1817406"/>
    <lineage>
        <taxon>Bacteria</taxon>
        <taxon>Bacillati</taxon>
        <taxon>Actinomycetota</taxon>
        <taxon>Actinomycetes</taxon>
        <taxon>Kitasatosporales</taxon>
        <taxon>Streptomycetaceae</taxon>
        <taxon>Streptomyces</taxon>
    </lineage>
</organism>
<dbReference type="PANTHER" id="PTHR43459">
    <property type="entry name" value="ENOYL-COA HYDRATASE"/>
    <property type="match status" value="1"/>
</dbReference>
<keyword evidence="3" id="KW-1185">Reference proteome</keyword>
<proteinExistence type="inferred from homology"/>
<dbReference type="PANTHER" id="PTHR43459:SF1">
    <property type="entry name" value="EG:BACN32G11.4 PROTEIN"/>
    <property type="match status" value="1"/>
</dbReference>
<dbReference type="InterPro" id="IPR001753">
    <property type="entry name" value="Enoyl-CoA_hydra/iso"/>
</dbReference>
<sequence length="282" mass="30330">MSVPTSPVRIHRHSAAYWQVTFDNPPLNLIDPEVMAGLRDLLTRLESDRDVKVVVFGSADDEFFLAHYDAVRAAEMPTDTGPTGLPPWPDVVVRLARAPFVSIACLRGRARGAGSEFALACDLRFASIEKAVLGQPEVGSGVVPGGGAMEILPALVGRSRALEIVLGSEDFDAATAERYGWVNRALPDAELDAFVDGFASRIARFDQNALSTAKDIINRRSALRLEDIVESGQALRTAAVSPNGRARLAELLARGMQQRGPFEFDFGAELGRDDSASGDPAQ</sequence>
<accession>A0A5R9EIA8</accession>
<dbReference type="InterPro" id="IPR029045">
    <property type="entry name" value="ClpP/crotonase-like_dom_sf"/>
</dbReference>
<dbReference type="AlphaFoldDB" id="A0A5R9EIA8"/>
<dbReference type="InterPro" id="IPR018376">
    <property type="entry name" value="Enoyl-CoA_hyd/isom_CS"/>
</dbReference>
<gene>
    <name evidence="2" type="ORF">FEF34_33335</name>
</gene>
<comment type="similarity">
    <text evidence="1">Belongs to the enoyl-CoA hydratase/isomerase family.</text>
</comment>
<name>A0A5R9EIA8_9ACTN</name>
<dbReference type="EMBL" id="VAWE01000001">
    <property type="protein sequence ID" value="TLQ48629.1"/>
    <property type="molecule type" value="Genomic_DNA"/>
</dbReference>
<comment type="caution">
    <text evidence="2">The sequence shown here is derived from an EMBL/GenBank/DDBJ whole genome shotgun (WGS) entry which is preliminary data.</text>
</comment>